<organism evidence="2 3">
    <name type="scientific">Polaromonas naphthalenivorans (strain CJ2)</name>
    <dbReference type="NCBI Taxonomy" id="365044"/>
    <lineage>
        <taxon>Bacteria</taxon>
        <taxon>Pseudomonadati</taxon>
        <taxon>Pseudomonadota</taxon>
        <taxon>Betaproteobacteria</taxon>
        <taxon>Burkholderiales</taxon>
        <taxon>Comamonadaceae</taxon>
        <taxon>Polaromonas</taxon>
    </lineage>
</organism>
<sequence length="234" mass="25147">MMLLKSIHVTIKTIAASACQSCAKPVFGLIFALGLVAGCSVVDKPTRAALYDFGPGELPTQAAATPAPALPPLAIADIATSGGALDNQAVLYRLGYLDAQQLRPYSQARWSMPPAQLLRQRLRERLGQQRAVFNAREGVALNRSQNANLLMLRLELEEFSQLFSAPDASVGLIRLHATLVEITPAGERLVAQRNLSVQRPATRADAAGGVRALTAATDAAIDELDQWLRQMPAR</sequence>
<dbReference type="Proteomes" id="UP000000644">
    <property type="component" value="Chromosome"/>
</dbReference>
<reference evidence="3" key="1">
    <citation type="journal article" date="2009" name="Environ. Microbiol.">
        <title>The genome of Polaromonas naphthalenivorans strain CJ2, isolated from coal tar-contaminated sediment, reveals physiological and metabolic versatility and evolution through extensive horizontal gene transfer.</title>
        <authorList>
            <person name="Yagi J.M."/>
            <person name="Sims D."/>
            <person name="Brettin T."/>
            <person name="Bruce D."/>
            <person name="Madsen E.L."/>
        </authorList>
    </citation>
    <scope>NUCLEOTIDE SEQUENCE [LARGE SCALE GENOMIC DNA]</scope>
    <source>
        <strain evidence="3">CJ2</strain>
    </source>
</reference>
<keyword evidence="2" id="KW-0449">Lipoprotein</keyword>
<keyword evidence="3" id="KW-1185">Reference proteome</keyword>
<evidence type="ECO:0000313" key="2">
    <source>
        <dbReference type="EMBL" id="ABM35510.1"/>
    </source>
</evidence>
<evidence type="ECO:0000313" key="3">
    <source>
        <dbReference type="Proteomes" id="UP000000644"/>
    </source>
</evidence>
<dbReference type="eggNOG" id="COG3218">
    <property type="taxonomic scope" value="Bacteria"/>
</dbReference>
<dbReference type="Pfam" id="PF03886">
    <property type="entry name" value="ABC_trans_aux"/>
    <property type="match status" value="1"/>
</dbReference>
<gene>
    <name evidence="2" type="ordered locus">Pnap_0185</name>
</gene>
<dbReference type="InterPro" id="IPR005586">
    <property type="entry name" value="ABC_trans_aux"/>
</dbReference>
<feature type="domain" description="ABC-type transport auxiliary lipoprotein component" evidence="1">
    <location>
        <begin position="60"/>
        <end position="222"/>
    </location>
</feature>
<dbReference type="EMBL" id="CP000529">
    <property type="protein sequence ID" value="ABM35510.1"/>
    <property type="molecule type" value="Genomic_DNA"/>
</dbReference>
<dbReference type="STRING" id="365044.Pnap_0185"/>
<dbReference type="HOGENOM" id="CLU_091341_1_0_4"/>
<evidence type="ECO:0000259" key="1">
    <source>
        <dbReference type="Pfam" id="PF03886"/>
    </source>
</evidence>
<proteinExistence type="predicted"/>
<name>A1VIN2_POLNA</name>
<dbReference type="AlphaFoldDB" id="A1VIN2"/>
<accession>A1VIN2</accession>
<dbReference type="SUPFAM" id="SSF159594">
    <property type="entry name" value="XCC0632-like"/>
    <property type="match status" value="1"/>
</dbReference>
<dbReference type="RefSeq" id="WP_011799620.1">
    <property type="nucleotide sequence ID" value="NC_008781.1"/>
</dbReference>
<dbReference type="KEGG" id="pna:Pnap_0185"/>
<protein>
    <submittedName>
        <fullName evidence="2">Putative lipoprotein</fullName>
    </submittedName>
</protein>
<dbReference type="Gene3D" id="3.40.50.10610">
    <property type="entry name" value="ABC-type transport auxiliary lipoprotein component"/>
    <property type="match status" value="1"/>
</dbReference>